<dbReference type="RefSeq" id="XP_041289444.1">
    <property type="nucleotide sequence ID" value="XM_041441941.1"/>
</dbReference>
<feature type="region of interest" description="Disordered" evidence="1">
    <location>
        <begin position="315"/>
        <end position="343"/>
    </location>
</feature>
<sequence length="485" mass="52352">MLHQGQLRIGTGSAKRAPDLHEATCGTRPSRPGVGHSARGGVTAVQTAIFVGTGGAPPCGESSRAGAGIGRAGAPQSEGKCCGDLKVSVPWKYVIPRYNKIIPVQYLPDGHNLAEPSKLRQVHATELLRFWHSRQEEGEEHVFEFIGWWDNDSEDIVLATEQDGRVTSRAWPITQMKKPSGSKSKQPGYHGQSTAGHASGKKMKDNEPAAAHRSGVKVVKSTSSSTPQHKSEKSKNTLKSSEEDIHYTGMVADGSSAEPSEDSDDDMPPPRKGSNDSESEIEQDVPQKAIAASGKHARKDMAVNIKAWTPDISSTGSRALVSQEKEAVKHNAKVTARDRSKSGVAEAVIPPVWLVGPASWAGRGAPVNQANVNREASASNRTATHAMPMACHLTSGEHARKKGRKRPAEETLEELPAKQTRSRGIVKPVTENVKEPAAKRLKKRVAEESMEESPSKCTRSKTSDHLPTARAHKPNSRYATDYVRT</sequence>
<gene>
    <name evidence="2" type="ORF">F5147DRAFT_777090</name>
</gene>
<feature type="compositionally biased region" description="Basic and acidic residues" evidence="1">
    <location>
        <begin position="323"/>
        <end position="341"/>
    </location>
</feature>
<feature type="region of interest" description="Disordered" evidence="1">
    <location>
        <begin position="392"/>
        <end position="485"/>
    </location>
</feature>
<feature type="compositionally biased region" description="Basic and acidic residues" evidence="1">
    <location>
        <begin position="229"/>
        <end position="246"/>
    </location>
</feature>
<feature type="compositionally biased region" description="Low complexity" evidence="1">
    <location>
        <begin position="177"/>
        <end position="188"/>
    </location>
</feature>
<reference evidence="2" key="1">
    <citation type="journal article" date="2020" name="New Phytol.">
        <title>Comparative genomics reveals dynamic genome evolution in host specialist ectomycorrhizal fungi.</title>
        <authorList>
            <person name="Lofgren L.A."/>
            <person name="Nguyen N.H."/>
            <person name="Vilgalys R."/>
            <person name="Ruytinx J."/>
            <person name="Liao H.L."/>
            <person name="Branco S."/>
            <person name="Kuo A."/>
            <person name="LaButti K."/>
            <person name="Lipzen A."/>
            <person name="Andreopoulos W."/>
            <person name="Pangilinan J."/>
            <person name="Riley R."/>
            <person name="Hundley H."/>
            <person name="Na H."/>
            <person name="Barry K."/>
            <person name="Grigoriev I.V."/>
            <person name="Stajich J.E."/>
            <person name="Kennedy P.G."/>
        </authorList>
    </citation>
    <scope>NUCLEOTIDE SEQUENCE</scope>
    <source>
        <strain evidence="2">FC423</strain>
    </source>
</reference>
<dbReference type="GeneID" id="64704200"/>
<dbReference type="EMBL" id="JABBWM010000055">
    <property type="protein sequence ID" value="KAG2100184.1"/>
    <property type="molecule type" value="Genomic_DNA"/>
</dbReference>
<dbReference type="AlphaFoldDB" id="A0A9P7F1S0"/>
<name>A0A9P7F1S0_9AGAM</name>
<feature type="region of interest" description="Disordered" evidence="1">
    <location>
        <begin position="168"/>
        <end position="298"/>
    </location>
</feature>
<keyword evidence="3" id="KW-1185">Reference proteome</keyword>
<evidence type="ECO:0000313" key="2">
    <source>
        <dbReference type="EMBL" id="KAG2100184.1"/>
    </source>
</evidence>
<feature type="region of interest" description="Disordered" evidence="1">
    <location>
        <begin position="1"/>
        <end position="39"/>
    </location>
</feature>
<feature type="compositionally biased region" description="Low complexity" evidence="1">
    <location>
        <begin position="216"/>
        <end position="226"/>
    </location>
</feature>
<proteinExistence type="predicted"/>
<evidence type="ECO:0000256" key="1">
    <source>
        <dbReference type="SAM" id="MobiDB-lite"/>
    </source>
</evidence>
<protein>
    <submittedName>
        <fullName evidence="2">Uncharacterized protein</fullName>
    </submittedName>
</protein>
<comment type="caution">
    <text evidence="2">The sequence shown here is derived from an EMBL/GenBank/DDBJ whole genome shotgun (WGS) entry which is preliminary data.</text>
</comment>
<evidence type="ECO:0000313" key="3">
    <source>
        <dbReference type="Proteomes" id="UP000823399"/>
    </source>
</evidence>
<dbReference type="Proteomes" id="UP000823399">
    <property type="component" value="Unassembled WGS sequence"/>
</dbReference>
<organism evidence="2 3">
    <name type="scientific">Suillus discolor</name>
    <dbReference type="NCBI Taxonomy" id="1912936"/>
    <lineage>
        <taxon>Eukaryota</taxon>
        <taxon>Fungi</taxon>
        <taxon>Dikarya</taxon>
        <taxon>Basidiomycota</taxon>
        <taxon>Agaricomycotina</taxon>
        <taxon>Agaricomycetes</taxon>
        <taxon>Agaricomycetidae</taxon>
        <taxon>Boletales</taxon>
        <taxon>Suillineae</taxon>
        <taxon>Suillaceae</taxon>
        <taxon>Suillus</taxon>
    </lineage>
</organism>
<accession>A0A9P7F1S0</accession>